<dbReference type="KEGG" id="lsw:GTO87_00430"/>
<evidence type="ECO:0000256" key="1">
    <source>
        <dbReference type="SAM" id="Phobius"/>
    </source>
</evidence>
<keyword evidence="1" id="KW-1133">Transmembrane helix</keyword>
<keyword evidence="1" id="KW-0812">Transmembrane</keyword>
<dbReference type="EMBL" id="CP047418">
    <property type="protein sequence ID" value="QLL77232.1"/>
    <property type="molecule type" value="Genomic_DNA"/>
</dbReference>
<dbReference type="AlphaFoldDB" id="A0A7H9EJ38"/>
<gene>
    <name evidence="2" type="ORF">GTO87_00430</name>
</gene>
<dbReference type="Proteomes" id="UP000510886">
    <property type="component" value="Chromosome"/>
</dbReference>
<feature type="transmembrane region" description="Helical" evidence="1">
    <location>
        <begin position="6"/>
        <end position="24"/>
    </location>
</feature>
<sequence length="52" mass="5722">MSVDSPLVLGVLFIATGYISYATYRDNNKPLSFMSGLLCACFLVATIYVLLR</sequence>
<evidence type="ECO:0000313" key="3">
    <source>
        <dbReference type="Proteomes" id="UP000510886"/>
    </source>
</evidence>
<reference evidence="2 3" key="1">
    <citation type="submission" date="2020-01" db="EMBL/GenBank/DDBJ databases">
        <title>Complete and circular genome sequences of six lactobacillus isolates from horses.</title>
        <authorList>
            <person name="Hassan H.M."/>
        </authorList>
    </citation>
    <scope>NUCLEOTIDE SEQUENCE [LARGE SCALE GENOMIC DNA]</scope>
    <source>
        <strain evidence="2 3">1A</strain>
    </source>
</reference>
<protein>
    <submittedName>
        <fullName evidence="2">Uncharacterized protein</fullName>
    </submittedName>
</protein>
<dbReference type="RefSeq" id="WP_155824516.1">
    <property type="nucleotide sequence ID" value="NZ_CALVCX010000109.1"/>
</dbReference>
<dbReference type="GeneID" id="89599037"/>
<evidence type="ECO:0000313" key="2">
    <source>
        <dbReference type="EMBL" id="QLL77232.1"/>
    </source>
</evidence>
<accession>A0A7H9EJ38</accession>
<feature type="transmembrane region" description="Helical" evidence="1">
    <location>
        <begin position="31"/>
        <end position="51"/>
    </location>
</feature>
<organism evidence="2 3">
    <name type="scientific">Ligilactobacillus saerimneri</name>
    <dbReference type="NCBI Taxonomy" id="228229"/>
    <lineage>
        <taxon>Bacteria</taxon>
        <taxon>Bacillati</taxon>
        <taxon>Bacillota</taxon>
        <taxon>Bacilli</taxon>
        <taxon>Lactobacillales</taxon>
        <taxon>Lactobacillaceae</taxon>
        <taxon>Ligilactobacillus</taxon>
    </lineage>
</organism>
<name>A0A7H9EJ38_9LACO</name>
<keyword evidence="1" id="KW-0472">Membrane</keyword>
<proteinExistence type="predicted"/>